<gene>
    <name evidence="2" type="ORF">EVAR_74998_1</name>
</gene>
<protein>
    <submittedName>
        <fullName evidence="2">Uncharacterized protein</fullName>
    </submittedName>
</protein>
<comment type="caution">
    <text evidence="2">The sequence shown here is derived from an EMBL/GenBank/DDBJ whole genome shotgun (WGS) entry which is preliminary data.</text>
</comment>
<evidence type="ECO:0000313" key="3">
    <source>
        <dbReference type="Proteomes" id="UP000299102"/>
    </source>
</evidence>
<sequence>MERPVSSHGRSRAARQIARVGRNKRSAITSIKLLQRTKLCCSELPANDVMRRFKAPQPFLLLLRVPILCLCHAFVTYFTATVSINFGLDNCCRRPTFGLIIKEMIASTSEFTELGEKNLVLRKSKKSWRKHSPELNSF</sequence>
<name>A0A4C1VAF6_EUMVA</name>
<dbReference type="EMBL" id="BGZK01000307">
    <property type="protein sequence ID" value="GBP35673.1"/>
    <property type="molecule type" value="Genomic_DNA"/>
</dbReference>
<keyword evidence="1" id="KW-0812">Transmembrane</keyword>
<feature type="transmembrane region" description="Helical" evidence="1">
    <location>
        <begin position="59"/>
        <end position="80"/>
    </location>
</feature>
<evidence type="ECO:0000313" key="2">
    <source>
        <dbReference type="EMBL" id="GBP35673.1"/>
    </source>
</evidence>
<dbReference type="AlphaFoldDB" id="A0A4C1VAF6"/>
<keyword evidence="3" id="KW-1185">Reference proteome</keyword>
<reference evidence="2 3" key="1">
    <citation type="journal article" date="2019" name="Commun. Biol.">
        <title>The bagworm genome reveals a unique fibroin gene that provides high tensile strength.</title>
        <authorList>
            <person name="Kono N."/>
            <person name="Nakamura H."/>
            <person name="Ohtoshi R."/>
            <person name="Tomita M."/>
            <person name="Numata K."/>
            <person name="Arakawa K."/>
        </authorList>
    </citation>
    <scope>NUCLEOTIDE SEQUENCE [LARGE SCALE GENOMIC DNA]</scope>
</reference>
<proteinExistence type="predicted"/>
<dbReference type="Proteomes" id="UP000299102">
    <property type="component" value="Unassembled WGS sequence"/>
</dbReference>
<accession>A0A4C1VAF6</accession>
<keyword evidence="1" id="KW-0472">Membrane</keyword>
<evidence type="ECO:0000256" key="1">
    <source>
        <dbReference type="SAM" id="Phobius"/>
    </source>
</evidence>
<organism evidence="2 3">
    <name type="scientific">Eumeta variegata</name>
    <name type="common">Bagworm moth</name>
    <name type="synonym">Eumeta japonica</name>
    <dbReference type="NCBI Taxonomy" id="151549"/>
    <lineage>
        <taxon>Eukaryota</taxon>
        <taxon>Metazoa</taxon>
        <taxon>Ecdysozoa</taxon>
        <taxon>Arthropoda</taxon>
        <taxon>Hexapoda</taxon>
        <taxon>Insecta</taxon>
        <taxon>Pterygota</taxon>
        <taxon>Neoptera</taxon>
        <taxon>Endopterygota</taxon>
        <taxon>Lepidoptera</taxon>
        <taxon>Glossata</taxon>
        <taxon>Ditrysia</taxon>
        <taxon>Tineoidea</taxon>
        <taxon>Psychidae</taxon>
        <taxon>Oiketicinae</taxon>
        <taxon>Eumeta</taxon>
    </lineage>
</organism>
<keyword evidence="1" id="KW-1133">Transmembrane helix</keyword>